<dbReference type="EMBL" id="JAACJJ010000015">
    <property type="protein sequence ID" value="KAF5325101.1"/>
    <property type="molecule type" value="Genomic_DNA"/>
</dbReference>
<organism evidence="2 3">
    <name type="scientific">Psilocybe cf. subviscida</name>
    <dbReference type="NCBI Taxonomy" id="2480587"/>
    <lineage>
        <taxon>Eukaryota</taxon>
        <taxon>Fungi</taxon>
        <taxon>Dikarya</taxon>
        <taxon>Basidiomycota</taxon>
        <taxon>Agaricomycotina</taxon>
        <taxon>Agaricomycetes</taxon>
        <taxon>Agaricomycetidae</taxon>
        <taxon>Agaricales</taxon>
        <taxon>Agaricineae</taxon>
        <taxon>Strophariaceae</taxon>
        <taxon>Psilocybe</taxon>
    </lineage>
</organism>
<reference evidence="2 3" key="1">
    <citation type="journal article" date="2020" name="ISME J.">
        <title>Uncovering the hidden diversity of litter-decomposition mechanisms in mushroom-forming fungi.</title>
        <authorList>
            <person name="Floudas D."/>
            <person name="Bentzer J."/>
            <person name="Ahren D."/>
            <person name="Johansson T."/>
            <person name="Persson P."/>
            <person name="Tunlid A."/>
        </authorList>
    </citation>
    <scope>NUCLEOTIDE SEQUENCE [LARGE SCALE GENOMIC DNA]</scope>
    <source>
        <strain evidence="2 3">CBS 101986</strain>
    </source>
</reference>
<dbReference type="InterPro" id="IPR001810">
    <property type="entry name" value="F-box_dom"/>
</dbReference>
<dbReference type="Gene3D" id="1.20.1280.50">
    <property type="match status" value="1"/>
</dbReference>
<gene>
    <name evidence="2" type="ORF">D9619_010023</name>
</gene>
<name>A0A8H5BL06_9AGAR</name>
<sequence length="549" mass="62569">MDNHNSSCEAQLLIDNEIAALTARMQESIRLLKTRRNELAPVSKLPDEILLQIFVVLRDSTDLRPVKWLQIMHVCQYWRHIAVGSSPLWTRLHDPPPSLTRLQLECSQNAPLDVVLTSTWFKHAASTEIFPVILHEIERIRTLNSARMPPSFLDAAHDILTGLGQNWEARSLETLTIGTDVIAGPRPTSIKLVTDVFRPTRRLRRLTLSSGYYSWDMFPIPGLTHLCLDGISFGEVTGAQFLETLRHMQNLEALMMMNWENMKICQFPPTPRPQPIQLPSLRRLEIWCGNENDLELFLTLLVHPKLHQWAVNPSWYPVTNVPACMKSALSPIEKANFGLLEFMVIHEQKVIISAMPEIYNPRDDNKSSSGIFLHIEDEEDDLGTPFKFIVDLMSSLALLDRQDSILLRHIHLDSPNAPIAEFTRVFAYLPHLETIQVYNELAPVLFKSLNLISSSDRAIASTHIPFPKLRLIIWHGKHRGRRPVPTLSAAVFDDLHRGLLLRHAHGVFVTMLMLVNCERLNDTQVHQLKEIGVQIMVKRGGVDLDILTN</sequence>
<feature type="domain" description="F-box" evidence="1">
    <location>
        <begin position="43"/>
        <end position="93"/>
    </location>
</feature>
<evidence type="ECO:0000313" key="3">
    <source>
        <dbReference type="Proteomes" id="UP000567179"/>
    </source>
</evidence>
<dbReference type="Proteomes" id="UP000567179">
    <property type="component" value="Unassembled WGS sequence"/>
</dbReference>
<proteinExistence type="predicted"/>
<dbReference type="InterPro" id="IPR036047">
    <property type="entry name" value="F-box-like_dom_sf"/>
</dbReference>
<evidence type="ECO:0000313" key="2">
    <source>
        <dbReference type="EMBL" id="KAF5325101.1"/>
    </source>
</evidence>
<evidence type="ECO:0000259" key="1">
    <source>
        <dbReference type="Pfam" id="PF12937"/>
    </source>
</evidence>
<dbReference type="OrthoDB" id="2884925at2759"/>
<protein>
    <recommendedName>
        <fullName evidence="1">F-box domain-containing protein</fullName>
    </recommendedName>
</protein>
<dbReference type="SUPFAM" id="SSF52047">
    <property type="entry name" value="RNI-like"/>
    <property type="match status" value="1"/>
</dbReference>
<dbReference type="AlphaFoldDB" id="A0A8H5BL06"/>
<comment type="caution">
    <text evidence="2">The sequence shown here is derived from an EMBL/GenBank/DDBJ whole genome shotgun (WGS) entry which is preliminary data.</text>
</comment>
<keyword evidence="3" id="KW-1185">Reference proteome</keyword>
<dbReference type="Pfam" id="PF12937">
    <property type="entry name" value="F-box-like"/>
    <property type="match status" value="1"/>
</dbReference>
<accession>A0A8H5BL06</accession>
<dbReference type="SUPFAM" id="SSF81383">
    <property type="entry name" value="F-box domain"/>
    <property type="match status" value="1"/>
</dbReference>